<evidence type="ECO:0000313" key="2">
    <source>
        <dbReference type="EMBL" id="CAB4967398.1"/>
    </source>
</evidence>
<dbReference type="AlphaFoldDB" id="A0A6J7LGG1"/>
<accession>A0A6J7LGG1</accession>
<evidence type="ECO:0000256" key="1">
    <source>
        <dbReference type="SAM" id="MobiDB-lite"/>
    </source>
</evidence>
<feature type="region of interest" description="Disordered" evidence="1">
    <location>
        <begin position="1"/>
        <end position="23"/>
    </location>
</feature>
<gene>
    <name evidence="2" type="ORF">UFOPK3772_02953</name>
</gene>
<name>A0A6J7LGG1_9ZZZZ</name>
<feature type="compositionally biased region" description="Basic and acidic residues" evidence="1">
    <location>
        <begin position="11"/>
        <end position="21"/>
    </location>
</feature>
<organism evidence="2">
    <name type="scientific">freshwater metagenome</name>
    <dbReference type="NCBI Taxonomy" id="449393"/>
    <lineage>
        <taxon>unclassified sequences</taxon>
        <taxon>metagenomes</taxon>
        <taxon>ecological metagenomes</taxon>
    </lineage>
</organism>
<dbReference type="EMBL" id="CAFBNE010000140">
    <property type="protein sequence ID" value="CAB4967398.1"/>
    <property type="molecule type" value="Genomic_DNA"/>
</dbReference>
<protein>
    <submittedName>
        <fullName evidence="2">Unannotated protein</fullName>
    </submittedName>
</protein>
<proteinExistence type="predicted"/>
<sequence>MPVTGTPLVSSRREEPSRAREAAPAWPLHTLTVTRRDERAAARRIAAEAGWAGSERAVGSAVREFLRAGWTPQDVLDALEFAPDGTRWWSTGRIGSPGRIAGWRLRPWAGRDPFRKARAARRAAEAGHAAGLSAAFETARADAAAVPSWFADARRAAGLARPAVSRSQSAQCGTGQIVL</sequence>
<reference evidence="2" key="1">
    <citation type="submission" date="2020-05" db="EMBL/GenBank/DDBJ databases">
        <authorList>
            <person name="Chiriac C."/>
            <person name="Salcher M."/>
            <person name="Ghai R."/>
            <person name="Kavagutti S V."/>
        </authorList>
    </citation>
    <scope>NUCLEOTIDE SEQUENCE</scope>
</reference>